<accession>A0A0R3JVR5</accession>
<dbReference type="GO" id="GO:0005886">
    <property type="term" value="C:plasma membrane"/>
    <property type="evidence" value="ECO:0007669"/>
    <property type="project" value="TreeGrafter"/>
</dbReference>
<dbReference type="Pfam" id="PF04304">
    <property type="entry name" value="DUF454"/>
    <property type="match status" value="1"/>
</dbReference>
<keyword evidence="1" id="KW-0812">Transmembrane</keyword>
<proteinExistence type="predicted"/>
<comment type="caution">
    <text evidence="2">The sequence shown here is derived from an EMBL/GenBank/DDBJ whole genome shotgun (WGS) entry which is preliminary data.</text>
</comment>
<keyword evidence="1" id="KW-1133">Transmembrane helix</keyword>
<keyword evidence="1" id="KW-0472">Membrane</keyword>
<dbReference type="Proteomes" id="UP000052015">
    <property type="component" value="Unassembled WGS sequence"/>
</dbReference>
<dbReference type="EMBL" id="LKHP01000002">
    <property type="protein sequence ID" value="KRQ87691.1"/>
    <property type="molecule type" value="Genomic_DNA"/>
</dbReference>
<dbReference type="PANTHER" id="PTHR35813">
    <property type="entry name" value="INNER MEMBRANE PROTEIN YBAN"/>
    <property type="match status" value="1"/>
</dbReference>
<sequence>MINRVKKFLGISFGLIFVVLGFIGIFLPILPTTPFLLLAAAIFLRTSDKLYTWLINNKYLGEYIKNYQEKKVIPRRVKVIGILILWSSIIYSYIFIVKHVFLQIVLIIVAIFVSYHILSLKTQEKDEEIENI</sequence>
<dbReference type="AlphaFoldDB" id="A0A0R3JVR5"/>
<evidence type="ECO:0000313" key="3">
    <source>
        <dbReference type="Proteomes" id="UP000052015"/>
    </source>
</evidence>
<dbReference type="PANTHER" id="PTHR35813:SF1">
    <property type="entry name" value="INNER MEMBRANE PROTEIN YBAN"/>
    <property type="match status" value="1"/>
</dbReference>
<protein>
    <submittedName>
        <fullName evidence="2">Inner membrane protein YbaN</fullName>
    </submittedName>
</protein>
<feature type="transmembrane region" description="Helical" evidence="1">
    <location>
        <begin position="7"/>
        <end position="29"/>
    </location>
</feature>
<feature type="transmembrane region" description="Helical" evidence="1">
    <location>
        <begin position="35"/>
        <end position="56"/>
    </location>
</feature>
<dbReference type="STRING" id="908809.ABG79_00492"/>
<dbReference type="PIRSF" id="PIRSF016789">
    <property type="entry name" value="DUF454"/>
    <property type="match status" value="1"/>
</dbReference>
<feature type="transmembrane region" description="Helical" evidence="1">
    <location>
        <begin position="100"/>
        <end position="118"/>
    </location>
</feature>
<keyword evidence="3" id="KW-1185">Reference proteome</keyword>
<evidence type="ECO:0000313" key="2">
    <source>
        <dbReference type="EMBL" id="KRQ87691.1"/>
    </source>
</evidence>
<dbReference type="RefSeq" id="WP_057976768.1">
    <property type="nucleotide sequence ID" value="NZ_LKHP01000002.1"/>
</dbReference>
<reference evidence="2 3" key="1">
    <citation type="submission" date="2015-09" db="EMBL/GenBank/DDBJ databases">
        <title>Draft genome sequence of a Caloramator mitchellensis, a moderate thermophile from the Great Artesian Basin of Australia.</title>
        <authorList>
            <person name="Patel B.K."/>
        </authorList>
    </citation>
    <scope>NUCLEOTIDE SEQUENCE [LARGE SCALE GENOMIC DNA]</scope>
    <source>
        <strain evidence="2 3">VF08</strain>
    </source>
</reference>
<name>A0A0R3JVR5_CALMK</name>
<gene>
    <name evidence="2" type="primary">ybaN</name>
    <name evidence="2" type="ORF">ABG79_00492</name>
</gene>
<feature type="transmembrane region" description="Helical" evidence="1">
    <location>
        <begin position="77"/>
        <end position="94"/>
    </location>
</feature>
<evidence type="ECO:0000256" key="1">
    <source>
        <dbReference type="SAM" id="Phobius"/>
    </source>
</evidence>
<dbReference type="InterPro" id="IPR007401">
    <property type="entry name" value="DUF454"/>
</dbReference>
<organism evidence="2 3">
    <name type="scientific">Caloramator mitchellensis</name>
    <dbReference type="NCBI Taxonomy" id="908809"/>
    <lineage>
        <taxon>Bacteria</taxon>
        <taxon>Bacillati</taxon>
        <taxon>Bacillota</taxon>
        <taxon>Clostridia</taxon>
        <taxon>Eubacteriales</taxon>
        <taxon>Clostridiaceae</taxon>
        <taxon>Caloramator</taxon>
    </lineage>
</organism>
<dbReference type="OrthoDB" id="5690292at2"/>